<gene>
    <name evidence="3" type="ORF">LX16_1820</name>
</gene>
<organism evidence="3 4">
    <name type="scientific">Stackebrandtia albiflava</name>
    <dbReference type="NCBI Taxonomy" id="406432"/>
    <lineage>
        <taxon>Bacteria</taxon>
        <taxon>Bacillati</taxon>
        <taxon>Actinomycetota</taxon>
        <taxon>Actinomycetes</taxon>
        <taxon>Glycomycetales</taxon>
        <taxon>Glycomycetaceae</taxon>
        <taxon>Stackebrandtia</taxon>
    </lineage>
</organism>
<protein>
    <submittedName>
        <fullName evidence="3">Putative dienelactone hydrolase</fullName>
    </submittedName>
</protein>
<evidence type="ECO:0000313" key="4">
    <source>
        <dbReference type="Proteomes" id="UP000321617"/>
    </source>
</evidence>
<comment type="similarity">
    <text evidence="1">Belongs to the AB hydrolase superfamily.</text>
</comment>
<evidence type="ECO:0000313" key="3">
    <source>
        <dbReference type="EMBL" id="TWJ16098.1"/>
    </source>
</evidence>
<keyword evidence="4" id="KW-1185">Reference proteome</keyword>
<dbReference type="AlphaFoldDB" id="A0A562VE10"/>
<dbReference type="SUPFAM" id="SSF53474">
    <property type="entry name" value="alpha/beta-Hydrolases"/>
    <property type="match status" value="1"/>
</dbReference>
<accession>A0A562VE10</accession>
<dbReference type="RefSeq" id="WP_147135925.1">
    <property type="nucleotide sequence ID" value="NZ_BAABIJ010000001.1"/>
</dbReference>
<reference evidence="3 4" key="1">
    <citation type="journal article" date="2013" name="Stand. Genomic Sci.">
        <title>Genomic Encyclopedia of Type Strains, Phase I: The one thousand microbial genomes (KMG-I) project.</title>
        <authorList>
            <person name="Kyrpides N.C."/>
            <person name="Woyke T."/>
            <person name="Eisen J.A."/>
            <person name="Garrity G."/>
            <person name="Lilburn T.G."/>
            <person name="Beck B.J."/>
            <person name="Whitman W.B."/>
            <person name="Hugenholtz P."/>
            <person name="Klenk H.P."/>
        </authorList>
    </citation>
    <scope>NUCLEOTIDE SEQUENCE [LARGE SCALE GENOMIC DNA]</scope>
    <source>
        <strain evidence="3 4">DSM 45044</strain>
    </source>
</reference>
<dbReference type="InterPro" id="IPR050261">
    <property type="entry name" value="FrsA_esterase"/>
</dbReference>
<evidence type="ECO:0000259" key="2">
    <source>
        <dbReference type="Pfam" id="PF12146"/>
    </source>
</evidence>
<dbReference type="Gene3D" id="3.40.50.1820">
    <property type="entry name" value="alpha/beta hydrolase"/>
    <property type="match status" value="1"/>
</dbReference>
<sequence>MIRKEVVQLSDPSRTRWDGPGARPVRVHLWRPARPLPDAPVVLVSHGTGGAAEQMTWLAETLSRAGFLAVSVDHHGNNYVDGYRAGGFAAFWDRPRDFTVVMDHLAETGPVGRIGAAGFSIGGYTAAALVGARGDRDRFAVMLSGTVPVPPTPELPDLVAAVDAEVPESVRARWPTSAEGDQSDARVSAAFLVAPAIGPLLDPRSLTEIDRPVAVRWGGADDVTPAGENAELYANLIPGADGRQVGEEVGHYWFLHTEPVGAAVRAEVAADAVAFFTTHLT</sequence>
<dbReference type="PANTHER" id="PTHR22946">
    <property type="entry name" value="DIENELACTONE HYDROLASE DOMAIN-CONTAINING PROTEIN-RELATED"/>
    <property type="match status" value="1"/>
</dbReference>
<evidence type="ECO:0000256" key="1">
    <source>
        <dbReference type="ARBA" id="ARBA00008645"/>
    </source>
</evidence>
<dbReference type="InterPro" id="IPR022742">
    <property type="entry name" value="Hydrolase_4"/>
</dbReference>
<dbReference type="GO" id="GO:0016787">
    <property type="term" value="F:hydrolase activity"/>
    <property type="evidence" value="ECO:0007669"/>
    <property type="project" value="UniProtKB-KW"/>
</dbReference>
<dbReference type="InterPro" id="IPR029058">
    <property type="entry name" value="AB_hydrolase_fold"/>
</dbReference>
<dbReference type="Proteomes" id="UP000321617">
    <property type="component" value="Unassembled WGS sequence"/>
</dbReference>
<comment type="caution">
    <text evidence="3">The sequence shown here is derived from an EMBL/GenBank/DDBJ whole genome shotgun (WGS) entry which is preliminary data.</text>
</comment>
<dbReference type="EMBL" id="VLLL01000005">
    <property type="protein sequence ID" value="TWJ16098.1"/>
    <property type="molecule type" value="Genomic_DNA"/>
</dbReference>
<feature type="domain" description="Serine aminopeptidase S33" evidence="2">
    <location>
        <begin position="41"/>
        <end position="162"/>
    </location>
</feature>
<proteinExistence type="inferred from homology"/>
<dbReference type="OrthoDB" id="9765647at2"/>
<dbReference type="Pfam" id="PF12146">
    <property type="entry name" value="Hydrolase_4"/>
    <property type="match status" value="1"/>
</dbReference>
<name>A0A562VE10_9ACTN</name>
<keyword evidence="3" id="KW-0378">Hydrolase</keyword>